<evidence type="ECO:0000313" key="2">
    <source>
        <dbReference type="Proteomes" id="UP000199373"/>
    </source>
</evidence>
<dbReference type="RefSeq" id="WP_091899724.1">
    <property type="nucleotide sequence ID" value="NZ_FOIQ01000001.1"/>
</dbReference>
<dbReference type="Proteomes" id="UP000199373">
    <property type="component" value="Unassembled WGS sequence"/>
</dbReference>
<reference evidence="1 2" key="1">
    <citation type="submission" date="2016-10" db="EMBL/GenBank/DDBJ databases">
        <authorList>
            <person name="de Groot N.N."/>
        </authorList>
    </citation>
    <scope>NUCLEOTIDE SEQUENCE [LARGE SCALE GENOMIC DNA]</scope>
    <source>
        <strain evidence="1 2">TC2-24</strain>
    </source>
</reference>
<protein>
    <recommendedName>
        <fullName evidence="3">SGNH/GDSL hydrolase family protein</fullName>
    </recommendedName>
</protein>
<sequence>MKKLLIHIVIIACLFFIMDRALGTALGYLYRQSNATDEYKISYSNESTYDSLLFIGSSRCLHHFIPSVFEKGLQMSCYNAADWGIKNIYYHYGLLGNILSRYTPKIIVFEIHPCDWLNTPYSGKERAGSLAPYCGMSETCDEMLKLSGNYWPYRLSMVYRYTGSLPNLITGSHGSMDRSLKGWKPLDGTLDTTGVKAEEYPYPISSEKAQLMKRFIQDCKSKDIKLFITVSPMYICSQEDIYRFPKELAQANGIPIIDHFRDSAYVGHAELFYDFGHLNRQGAEKFSKQLCNELKERLRADNL</sequence>
<dbReference type="GO" id="GO:0016788">
    <property type="term" value="F:hydrolase activity, acting on ester bonds"/>
    <property type="evidence" value="ECO:0007669"/>
    <property type="project" value="UniProtKB-ARBA"/>
</dbReference>
<evidence type="ECO:0000313" key="1">
    <source>
        <dbReference type="EMBL" id="SEV87803.1"/>
    </source>
</evidence>
<evidence type="ECO:0008006" key="3">
    <source>
        <dbReference type="Google" id="ProtNLM"/>
    </source>
</evidence>
<dbReference type="InterPro" id="IPR036514">
    <property type="entry name" value="SGNH_hydro_sf"/>
</dbReference>
<name>A0A1I0MHF9_9BACT</name>
<keyword evidence="2" id="KW-1185">Reference proteome</keyword>
<proteinExistence type="predicted"/>
<gene>
    <name evidence="1" type="ORF">SAMN04487850_0671</name>
</gene>
<dbReference type="EMBL" id="FOIQ01000001">
    <property type="protein sequence ID" value="SEV87803.1"/>
    <property type="molecule type" value="Genomic_DNA"/>
</dbReference>
<organism evidence="1 2">
    <name type="scientific">Prevotella aff. ruminicola Tc2-24</name>
    <dbReference type="NCBI Taxonomy" id="81582"/>
    <lineage>
        <taxon>Bacteria</taxon>
        <taxon>Pseudomonadati</taxon>
        <taxon>Bacteroidota</taxon>
        <taxon>Bacteroidia</taxon>
        <taxon>Bacteroidales</taxon>
        <taxon>Prevotellaceae</taxon>
        <taxon>Prevotella</taxon>
    </lineage>
</organism>
<dbReference type="AlphaFoldDB" id="A0A1I0MHF9"/>
<accession>A0A1I0MHF9</accession>
<dbReference type="Gene3D" id="3.40.50.1110">
    <property type="entry name" value="SGNH hydrolase"/>
    <property type="match status" value="1"/>
</dbReference>
<dbReference type="SUPFAM" id="SSF52266">
    <property type="entry name" value="SGNH hydrolase"/>
    <property type="match status" value="1"/>
</dbReference>